<feature type="compositionally biased region" description="Basic residues" evidence="5">
    <location>
        <begin position="242"/>
        <end position="251"/>
    </location>
</feature>
<accession>A0A9W8L772</accession>
<comment type="caution">
    <text evidence="7">The sequence shown here is derived from an EMBL/GenBank/DDBJ whole genome shotgun (WGS) entry which is preliminary data.</text>
</comment>
<dbReference type="Proteomes" id="UP001151516">
    <property type="component" value="Unassembled WGS sequence"/>
</dbReference>
<proteinExistence type="predicted"/>
<evidence type="ECO:0000256" key="1">
    <source>
        <dbReference type="ARBA" id="ARBA00004141"/>
    </source>
</evidence>
<dbReference type="EMBL" id="JANBTX010000011">
    <property type="protein sequence ID" value="KAJ2690484.1"/>
    <property type="molecule type" value="Genomic_DNA"/>
</dbReference>
<keyword evidence="8" id="KW-1185">Reference proteome</keyword>
<evidence type="ECO:0000256" key="3">
    <source>
        <dbReference type="ARBA" id="ARBA00022989"/>
    </source>
</evidence>
<evidence type="ECO:0000313" key="8">
    <source>
        <dbReference type="Proteomes" id="UP001151516"/>
    </source>
</evidence>
<dbReference type="OrthoDB" id="429183at2759"/>
<dbReference type="SUPFAM" id="SSF81324">
    <property type="entry name" value="Voltage-gated potassium channels"/>
    <property type="match status" value="1"/>
</dbReference>
<evidence type="ECO:0000256" key="5">
    <source>
        <dbReference type="SAM" id="MobiDB-lite"/>
    </source>
</evidence>
<evidence type="ECO:0008006" key="9">
    <source>
        <dbReference type="Google" id="ProtNLM"/>
    </source>
</evidence>
<evidence type="ECO:0000256" key="2">
    <source>
        <dbReference type="ARBA" id="ARBA00022692"/>
    </source>
</evidence>
<evidence type="ECO:0000313" key="7">
    <source>
        <dbReference type="EMBL" id="KAJ2690484.1"/>
    </source>
</evidence>
<feature type="transmembrane region" description="Helical" evidence="6">
    <location>
        <begin position="90"/>
        <end position="107"/>
    </location>
</feature>
<evidence type="ECO:0000256" key="4">
    <source>
        <dbReference type="ARBA" id="ARBA00023136"/>
    </source>
</evidence>
<name>A0A9W8L772_9FUNG</name>
<feature type="transmembrane region" description="Helical" evidence="6">
    <location>
        <begin position="55"/>
        <end position="78"/>
    </location>
</feature>
<keyword evidence="3 6" id="KW-1133">Transmembrane helix</keyword>
<gene>
    <name evidence="7" type="ORF">IWW39_000731</name>
</gene>
<feature type="transmembrane region" description="Helical" evidence="6">
    <location>
        <begin position="31"/>
        <end position="49"/>
    </location>
</feature>
<dbReference type="PANTHER" id="PTHR38483">
    <property type="entry name" value="CHROMOSOME 1, WHOLE GENOME SHOTGUN SEQUENCE"/>
    <property type="match status" value="1"/>
</dbReference>
<dbReference type="GO" id="GO:0016020">
    <property type="term" value="C:membrane"/>
    <property type="evidence" value="ECO:0007669"/>
    <property type="project" value="UniProtKB-SubCell"/>
</dbReference>
<keyword evidence="2 6" id="KW-0812">Transmembrane</keyword>
<dbReference type="AlphaFoldDB" id="A0A9W8L772"/>
<feature type="region of interest" description="Disordered" evidence="5">
    <location>
        <begin position="215"/>
        <end position="251"/>
    </location>
</feature>
<comment type="subcellular location">
    <subcellularLocation>
        <location evidence="1">Membrane</location>
        <topology evidence="1">Multi-pass membrane protein</topology>
    </subcellularLocation>
</comment>
<dbReference type="Gene3D" id="1.20.120.350">
    <property type="entry name" value="Voltage-gated potassium channels. Chain C"/>
    <property type="match status" value="1"/>
</dbReference>
<organism evidence="7 8">
    <name type="scientific">Coemansia spiralis</name>
    <dbReference type="NCBI Taxonomy" id="417178"/>
    <lineage>
        <taxon>Eukaryota</taxon>
        <taxon>Fungi</taxon>
        <taxon>Fungi incertae sedis</taxon>
        <taxon>Zoopagomycota</taxon>
        <taxon>Kickxellomycotina</taxon>
        <taxon>Kickxellomycetes</taxon>
        <taxon>Kickxellales</taxon>
        <taxon>Kickxellaceae</taxon>
        <taxon>Coemansia</taxon>
    </lineage>
</organism>
<dbReference type="PANTHER" id="PTHR38483:SF1">
    <property type="entry name" value="ION TRANSPORT DOMAIN-CONTAINING PROTEIN"/>
    <property type="match status" value="1"/>
</dbReference>
<dbReference type="InterPro" id="IPR027359">
    <property type="entry name" value="Volt_channel_dom_sf"/>
</dbReference>
<reference evidence="7" key="1">
    <citation type="submission" date="2022-07" db="EMBL/GenBank/DDBJ databases">
        <title>Phylogenomic reconstructions and comparative analyses of Kickxellomycotina fungi.</title>
        <authorList>
            <person name="Reynolds N.K."/>
            <person name="Stajich J.E."/>
            <person name="Barry K."/>
            <person name="Grigoriev I.V."/>
            <person name="Crous P."/>
            <person name="Smith M.E."/>
        </authorList>
    </citation>
    <scope>NUCLEOTIDE SEQUENCE</scope>
    <source>
        <strain evidence="7">CBS 109367</strain>
    </source>
</reference>
<sequence>MTSSMPFGGLTREEILRGAANRLMYSKFYTYYYAGMFLLGLVSLITAFVETCPSLFFIIIESILCICMMLEIITRAVAMQHSFLTSWWNYFDIVIVLFCGVTLILMAKGGCSSSSEELINTILLVIRNAAQVFRLFAMLRKNRRQMEARDTNVDLGDGEDFLGFINDMDGLAFEAEGEYHIPGGHDADNDEFRLSIGSLDGEDAVGLGPGFDSALNQPSFARRSDSRSSATSVQSNSDRLTGRKRAPGGGS</sequence>
<feature type="transmembrane region" description="Helical" evidence="6">
    <location>
        <begin position="119"/>
        <end position="139"/>
    </location>
</feature>
<evidence type="ECO:0000256" key="6">
    <source>
        <dbReference type="SAM" id="Phobius"/>
    </source>
</evidence>
<keyword evidence="4 6" id="KW-0472">Membrane</keyword>
<protein>
    <recommendedName>
        <fullName evidence="9">Ion transport domain-containing protein</fullName>
    </recommendedName>
</protein>